<dbReference type="FunFam" id="3.40.50.300:FF:001447">
    <property type="entry name" value="Ras-related protein Rab-1B"/>
    <property type="match status" value="1"/>
</dbReference>
<dbReference type="Proteomes" id="UP000192257">
    <property type="component" value="Unassembled WGS sequence"/>
</dbReference>
<dbReference type="VEuPathDB" id="TriTrypDB:TM35_000211560"/>
<keyword evidence="2 5" id="KW-0342">GTP-binding</keyword>
<proteinExistence type="inferred from homology"/>
<dbReference type="RefSeq" id="XP_028881616.1">
    <property type="nucleotide sequence ID" value="XM_029027006.1"/>
</dbReference>
<dbReference type="SMART" id="SM00173">
    <property type="entry name" value="RAS"/>
    <property type="match status" value="1"/>
</dbReference>
<dbReference type="GO" id="GO:0003924">
    <property type="term" value="F:GTPase activity"/>
    <property type="evidence" value="ECO:0007669"/>
    <property type="project" value="UniProtKB-UniRule"/>
</dbReference>
<dbReference type="GeneID" id="39986786"/>
<sequence length="278" mass="30188">MSSYAKGGELLFKVLIIGEGGTGKTCLIRRYVHSIFLPTNKATIGVDFALKDVVYPPTHRSITLQLWDIAGQERYGQMTRVYYQAAAGAIVVADITRPETLELAVKWKQDVDSKVFLGATGKPIPCVLLINKVDLLPNGMLVTSVNNNNNNNKKKKNNSTSANNSNSHNNNNNNNNSNSSSSSGDVSMGVGSNVGIQKTKEEMDAFCSEHGFEAWFLTSAKENRNVDVAFMTLVECVMKATGALESAEDTAESQGNNESGRILHGNRTKREEKSGCSC</sequence>
<evidence type="ECO:0000313" key="8">
    <source>
        <dbReference type="Proteomes" id="UP000192257"/>
    </source>
</evidence>
<feature type="region of interest" description="Disordered" evidence="6">
    <location>
        <begin position="246"/>
        <end position="278"/>
    </location>
</feature>
<evidence type="ECO:0000256" key="2">
    <source>
        <dbReference type="ARBA" id="ARBA00023134"/>
    </source>
</evidence>
<comment type="similarity">
    <text evidence="5">Belongs to the small GTPase superfamily. Rab family.</text>
</comment>
<dbReference type="GO" id="GO:0031982">
    <property type="term" value="C:vesicle"/>
    <property type="evidence" value="ECO:0007669"/>
    <property type="project" value="InterPro"/>
</dbReference>
<feature type="region of interest" description="Disordered" evidence="6">
    <location>
        <begin position="144"/>
        <end position="192"/>
    </location>
</feature>
<dbReference type="Gene3D" id="3.40.50.300">
    <property type="entry name" value="P-loop containing nucleotide triphosphate hydrolases"/>
    <property type="match status" value="1"/>
</dbReference>
<evidence type="ECO:0000256" key="1">
    <source>
        <dbReference type="ARBA" id="ARBA00022741"/>
    </source>
</evidence>
<name>A0A1X0NTV9_9TRYP</name>
<dbReference type="InterPro" id="IPR001806">
    <property type="entry name" value="Small_GTPase"/>
</dbReference>
<evidence type="ECO:0000313" key="7">
    <source>
        <dbReference type="EMBL" id="ORC87550.1"/>
    </source>
</evidence>
<dbReference type="GO" id="GO:0005802">
    <property type="term" value="C:trans-Golgi network"/>
    <property type="evidence" value="ECO:0007669"/>
    <property type="project" value="UniProtKB-UniRule"/>
</dbReference>
<evidence type="ECO:0000256" key="3">
    <source>
        <dbReference type="ARBA" id="ARBA00023288"/>
    </source>
</evidence>
<feature type="compositionally biased region" description="Basic and acidic residues" evidence="6">
    <location>
        <begin position="268"/>
        <end position="278"/>
    </location>
</feature>
<dbReference type="GO" id="GO:0016020">
    <property type="term" value="C:membrane"/>
    <property type="evidence" value="ECO:0007669"/>
    <property type="project" value="UniProtKB-SubCell"/>
</dbReference>
<dbReference type="InterPro" id="IPR030697">
    <property type="entry name" value="Rab29/Rab38/Rab32"/>
</dbReference>
<organism evidence="7 8">
    <name type="scientific">Trypanosoma theileri</name>
    <dbReference type="NCBI Taxonomy" id="67003"/>
    <lineage>
        <taxon>Eukaryota</taxon>
        <taxon>Discoba</taxon>
        <taxon>Euglenozoa</taxon>
        <taxon>Kinetoplastea</taxon>
        <taxon>Metakinetoplastina</taxon>
        <taxon>Trypanosomatida</taxon>
        <taxon>Trypanosomatidae</taxon>
        <taxon>Trypanosoma</taxon>
    </lineage>
</organism>
<dbReference type="STRING" id="67003.A0A1X0NTV9"/>
<dbReference type="PANTHER" id="PTHR24073">
    <property type="entry name" value="DRAB5-RELATED"/>
    <property type="match status" value="1"/>
</dbReference>
<dbReference type="InterPro" id="IPR005225">
    <property type="entry name" value="Small_GTP-bd"/>
</dbReference>
<dbReference type="NCBIfam" id="TIGR00231">
    <property type="entry name" value="small_GTP"/>
    <property type="match status" value="1"/>
</dbReference>
<evidence type="ECO:0000256" key="5">
    <source>
        <dbReference type="RuleBase" id="RU367128"/>
    </source>
</evidence>
<dbReference type="SMART" id="SM00175">
    <property type="entry name" value="RAB"/>
    <property type="match status" value="1"/>
</dbReference>
<comment type="caution">
    <text evidence="7">The sequence shown here is derived from an EMBL/GenBank/DDBJ whole genome shotgun (WGS) entry which is preliminary data.</text>
</comment>
<dbReference type="SUPFAM" id="SSF52540">
    <property type="entry name" value="P-loop containing nucleoside triphosphate hydrolases"/>
    <property type="match status" value="1"/>
</dbReference>
<keyword evidence="3 5" id="KW-0449">Lipoprotein</keyword>
<keyword evidence="5" id="KW-0472">Membrane</keyword>
<dbReference type="SMART" id="SM00176">
    <property type="entry name" value="RAN"/>
    <property type="match status" value="1"/>
</dbReference>
<dbReference type="PROSITE" id="PS51421">
    <property type="entry name" value="RAS"/>
    <property type="match status" value="1"/>
</dbReference>
<reference evidence="7 8" key="1">
    <citation type="submission" date="2017-03" db="EMBL/GenBank/DDBJ databases">
        <title>An alternative strategy for trypanosome survival in the mammalian bloodstream revealed through genome and transcriptome analysis of the ubiquitous bovine parasite Trypanosoma (Megatrypanum) theileri.</title>
        <authorList>
            <person name="Kelly S."/>
            <person name="Ivens A."/>
            <person name="Mott A."/>
            <person name="O'Neill E."/>
            <person name="Emms D."/>
            <person name="Macleod O."/>
            <person name="Voorheis P."/>
            <person name="Matthews J."/>
            <person name="Matthews K."/>
            <person name="Carrington M."/>
        </authorList>
    </citation>
    <scope>NUCLEOTIDE SEQUENCE [LARGE SCALE GENOMIC DNA]</scope>
    <source>
        <strain evidence="7">Edinburgh</strain>
    </source>
</reference>
<comment type="function">
    <text evidence="5">The small GTPases Rab are key regulators in vesicle trafficking.</text>
</comment>
<dbReference type="SMART" id="SM00174">
    <property type="entry name" value="RHO"/>
    <property type="match status" value="1"/>
</dbReference>
<evidence type="ECO:0000256" key="4">
    <source>
        <dbReference type="ARBA" id="ARBA00023289"/>
    </source>
</evidence>
<feature type="compositionally biased region" description="Low complexity" evidence="6">
    <location>
        <begin position="158"/>
        <end position="192"/>
    </location>
</feature>
<dbReference type="GO" id="GO:0005525">
    <property type="term" value="F:GTP binding"/>
    <property type="evidence" value="ECO:0007669"/>
    <property type="project" value="UniProtKB-UniRule"/>
</dbReference>
<dbReference type="PRINTS" id="PR00449">
    <property type="entry name" value="RASTRNSFRMNG"/>
</dbReference>
<dbReference type="PROSITE" id="PS51419">
    <property type="entry name" value="RAB"/>
    <property type="match status" value="1"/>
</dbReference>
<dbReference type="CDD" id="cd04107">
    <property type="entry name" value="Rab32_Rab38"/>
    <property type="match status" value="1"/>
</dbReference>
<keyword evidence="4 5" id="KW-0636">Prenylation</keyword>
<keyword evidence="1 5" id="KW-0547">Nucleotide-binding</keyword>
<keyword evidence="8" id="KW-1185">Reference proteome</keyword>
<dbReference type="GO" id="GO:0016192">
    <property type="term" value="P:vesicle-mediated transport"/>
    <property type="evidence" value="ECO:0007669"/>
    <property type="project" value="InterPro"/>
</dbReference>
<gene>
    <name evidence="7" type="ORF">TM35_000211560</name>
</gene>
<protein>
    <recommendedName>
        <fullName evidence="5">Ras-related protein Rab</fullName>
    </recommendedName>
</protein>
<dbReference type="Pfam" id="PF00071">
    <property type="entry name" value="Ras"/>
    <property type="match status" value="1"/>
</dbReference>
<evidence type="ECO:0000256" key="6">
    <source>
        <dbReference type="SAM" id="MobiDB-lite"/>
    </source>
</evidence>
<dbReference type="OrthoDB" id="245989at2759"/>
<dbReference type="AlphaFoldDB" id="A0A1X0NTV9"/>
<dbReference type="EMBL" id="NBCO01000021">
    <property type="protein sequence ID" value="ORC87550.1"/>
    <property type="molecule type" value="Genomic_DNA"/>
</dbReference>
<comment type="subcellular location">
    <subcellularLocation>
        <location evidence="5">Membrane</location>
        <topology evidence="5">Lipid-anchor</topology>
    </subcellularLocation>
</comment>
<accession>A0A1X0NTV9</accession>
<dbReference type="InterPro" id="IPR027417">
    <property type="entry name" value="P-loop_NTPase"/>
</dbReference>